<dbReference type="SMART" id="SM00487">
    <property type="entry name" value="DEXDc"/>
    <property type="match status" value="1"/>
</dbReference>
<dbReference type="InterPro" id="IPR011545">
    <property type="entry name" value="DEAD/DEAH_box_helicase_dom"/>
</dbReference>
<keyword evidence="1" id="KW-0547">Nucleotide-binding</keyword>
<dbReference type="PANTHER" id="PTHR47959">
    <property type="entry name" value="ATP-DEPENDENT RNA HELICASE RHLE-RELATED"/>
    <property type="match status" value="1"/>
</dbReference>
<dbReference type="InterPro" id="IPR027417">
    <property type="entry name" value="P-loop_NTPase"/>
</dbReference>
<evidence type="ECO:0008006" key="9">
    <source>
        <dbReference type="Google" id="ProtNLM"/>
    </source>
</evidence>
<evidence type="ECO:0000259" key="5">
    <source>
        <dbReference type="PROSITE" id="PS51192"/>
    </source>
</evidence>
<dbReference type="PANTHER" id="PTHR47959:SF1">
    <property type="entry name" value="ATP-DEPENDENT RNA HELICASE DBPA"/>
    <property type="match status" value="1"/>
</dbReference>
<keyword evidence="4" id="KW-0067">ATP-binding</keyword>
<evidence type="ECO:0000256" key="2">
    <source>
        <dbReference type="ARBA" id="ARBA00022801"/>
    </source>
</evidence>
<dbReference type="GO" id="GO:0003676">
    <property type="term" value="F:nucleic acid binding"/>
    <property type="evidence" value="ECO:0007669"/>
    <property type="project" value="InterPro"/>
</dbReference>
<dbReference type="InterPro" id="IPR050079">
    <property type="entry name" value="DEAD_box_RNA_helicase"/>
</dbReference>
<feature type="domain" description="Helicase C-terminal" evidence="6">
    <location>
        <begin position="212"/>
        <end position="374"/>
    </location>
</feature>
<organism evidence="7 8">
    <name type="scientific">Cyanidiococcus yangmingshanensis</name>
    <dbReference type="NCBI Taxonomy" id="2690220"/>
    <lineage>
        <taxon>Eukaryota</taxon>
        <taxon>Rhodophyta</taxon>
        <taxon>Bangiophyceae</taxon>
        <taxon>Cyanidiales</taxon>
        <taxon>Cyanidiaceae</taxon>
        <taxon>Cyanidiococcus</taxon>
    </lineage>
</organism>
<name>A0A7J7IKI3_9RHOD</name>
<feature type="domain" description="Helicase ATP-binding" evidence="5">
    <location>
        <begin position="34"/>
        <end position="199"/>
    </location>
</feature>
<comment type="caution">
    <text evidence="7">The sequence shown here is derived from an EMBL/GenBank/DDBJ whole genome shotgun (WGS) entry which is preliminary data.</text>
</comment>
<dbReference type="Gene3D" id="3.40.50.300">
    <property type="entry name" value="P-loop containing nucleotide triphosphate hydrolases"/>
    <property type="match status" value="2"/>
</dbReference>
<evidence type="ECO:0000313" key="7">
    <source>
        <dbReference type="EMBL" id="KAF6003199.1"/>
    </source>
</evidence>
<accession>A0A7J7IKI3</accession>
<dbReference type="Pfam" id="PF00271">
    <property type="entry name" value="Helicase_C"/>
    <property type="match status" value="1"/>
</dbReference>
<protein>
    <recommendedName>
        <fullName evidence="9">RNA helicase</fullName>
    </recommendedName>
</protein>
<dbReference type="PROSITE" id="PS51192">
    <property type="entry name" value="HELICASE_ATP_BIND_1"/>
    <property type="match status" value="1"/>
</dbReference>
<proteinExistence type="predicted"/>
<evidence type="ECO:0000256" key="3">
    <source>
        <dbReference type="ARBA" id="ARBA00022806"/>
    </source>
</evidence>
<keyword evidence="8" id="KW-1185">Reference proteome</keyword>
<dbReference type="Pfam" id="PF00270">
    <property type="entry name" value="DEAD"/>
    <property type="match status" value="1"/>
</dbReference>
<gene>
    <name evidence="7" type="ORF">F1559_000922</name>
</gene>
<dbReference type="PROSITE" id="PS51194">
    <property type="entry name" value="HELICASE_CTER"/>
    <property type="match status" value="1"/>
</dbReference>
<dbReference type="CDD" id="cd18787">
    <property type="entry name" value="SF2_C_DEAD"/>
    <property type="match status" value="1"/>
</dbReference>
<dbReference type="SUPFAM" id="SSF52540">
    <property type="entry name" value="P-loop containing nucleoside triphosphate hydrolases"/>
    <property type="match status" value="1"/>
</dbReference>
<dbReference type="GO" id="GO:0003724">
    <property type="term" value="F:RNA helicase activity"/>
    <property type="evidence" value="ECO:0007669"/>
    <property type="project" value="TreeGrafter"/>
</dbReference>
<evidence type="ECO:0000256" key="1">
    <source>
        <dbReference type="ARBA" id="ARBA00022741"/>
    </source>
</evidence>
<dbReference type="EMBL" id="VWRR01000007">
    <property type="protein sequence ID" value="KAF6003199.1"/>
    <property type="molecule type" value="Genomic_DNA"/>
</dbReference>
<evidence type="ECO:0000259" key="6">
    <source>
        <dbReference type="PROSITE" id="PS51194"/>
    </source>
</evidence>
<dbReference type="GO" id="GO:0005829">
    <property type="term" value="C:cytosol"/>
    <property type="evidence" value="ECO:0007669"/>
    <property type="project" value="TreeGrafter"/>
</dbReference>
<dbReference type="InterPro" id="IPR014001">
    <property type="entry name" value="Helicase_ATP-bd"/>
</dbReference>
<dbReference type="Proteomes" id="UP000530660">
    <property type="component" value="Unassembled WGS sequence"/>
</dbReference>
<dbReference type="GO" id="GO:0005524">
    <property type="term" value="F:ATP binding"/>
    <property type="evidence" value="ECO:0007669"/>
    <property type="project" value="UniProtKB-KW"/>
</dbReference>
<dbReference type="InterPro" id="IPR001650">
    <property type="entry name" value="Helicase_C-like"/>
</dbReference>
<evidence type="ECO:0000256" key="4">
    <source>
        <dbReference type="ARBA" id="ARBA00022840"/>
    </source>
</evidence>
<dbReference type="SMART" id="SM00490">
    <property type="entry name" value="HELICc"/>
    <property type="match status" value="1"/>
</dbReference>
<keyword evidence="3" id="KW-0347">Helicase</keyword>
<dbReference type="GO" id="GO:0016787">
    <property type="term" value="F:hydrolase activity"/>
    <property type="evidence" value="ECO:0007669"/>
    <property type="project" value="UniProtKB-KW"/>
</dbReference>
<dbReference type="OrthoDB" id="10401420at2759"/>
<keyword evidence="2" id="KW-0378">Hydrolase</keyword>
<evidence type="ECO:0000313" key="8">
    <source>
        <dbReference type="Proteomes" id="UP000530660"/>
    </source>
</evidence>
<sequence>MENSFWGIGLHPNVQRGLLLRSLIEPSSIQSIALPAIVRGESIVVQDLSGSGKTTMLAIAVNQIVDTSKGFLQAVLLSPTRELAQQTASLVTEIGSKYVSLTCAVCHGSSRLKGTEQVWSGTPGRVLAQLSIQRASFLKRIRVLIIDEVDEMVSAGLIGQVSRIRQLMPPECQFVVVSATASMIGEDSLSSLLKREVRFINAARGENFWHSRLQQYFIEVSAEKWKLDAVFDIFTRFLLQSQCIIFANECPKAEWLAKKLVIRGFPVQCIHGAMLQRKRDDALRKFRSGDAKILVATDVASRGLDVPSVAMVINFDCPLKPNTYVHRIGRCGRFGRNGVAISLLIDDDRDDFRRLTRRLRTQVKPLPADQLEINPV</sequence>
<dbReference type="AlphaFoldDB" id="A0A7J7IKI3"/>
<reference evidence="7 8" key="1">
    <citation type="journal article" date="2020" name="J. Phycol.">
        <title>Comparative genome analysis reveals Cyanidiococcus gen. nov., a new extremophilic red algal genus sister to Cyanidioschyzon (Cyanidioschyzonaceae, Rhodophyta).</title>
        <authorList>
            <person name="Liu S.-L."/>
            <person name="Chiang Y.-R."/>
            <person name="Yoon H.S."/>
            <person name="Fu H.-Y."/>
        </authorList>
    </citation>
    <scope>NUCLEOTIDE SEQUENCE [LARGE SCALE GENOMIC DNA]</scope>
    <source>
        <strain evidence="7 8">THAL066</strain>
    </source>
</reference>